<accession>A0A1M5UR07</accession>
<sequence>MVLDDLGLIFVHITRTGGTSIEVALAGQDWWQLSPQTKHLSAHQIRIQVGEQKWSDYFKFSIVRNPWDRVVSMFATGWWMDDDRQLCAEAEFEVFIKNLAPHPHEIYSSLMYSEIINEKLDMTIRYEALQQGFDEVCEAINKPTILLGREESRERLHYSTYYTDTTRRLVGKLFKQDIEDYQYVFEHKDSFSHTELTSLCEAAIKRRPPPPVPPVKEASDRLLWLGPKLSVAATRLLRQARSSLITDRARGT</sequence>
<dbReference type="GO" id="GO:0016020">
    <property type="term" value="C:membrane"/>
    <property type="evidence" value="ECO:0007669"/>
    <property type="project" value="InterPro"/>
</dbReference>
<dbReference type="InterPro" id="IPR005331">
    <property type="entry name" value="Sulfotransferase"/>
</dbReference>
<dbReference type="EMBL" id="LT670818">
    <property type="protein sequence ID" value="SHH65340.1"/>
    <property type="molecule type" value="Genomic_DNA"/>
</dbReference>
<dbReference type="OrthoDB" id="288532at2"/>
<organism evidence="1 2">
    <name type="scientific">Bradyrhizobium erythrophlei</name>
    <dbReference type="NCBI Taxonomy" id="1437360"/>
    <lineage>
        <taxon>Bacteria</taxon>
        <taxon>Pseudomonadati</taxon>
        <taxon>Pseudomonadota</taxon>
        <taxon>Alphaproteobacteria</taxon>
        <taxon>Hyphomicrobiales</taxon>
        <taxon>Nitrobacteraceae</taxon>
        <taxon>Bradyrhizobium</taxon>
    </lineage>
</organism>
<dbReference type="AlphaFoldDB" id="A0A1M5UR07"/>
<evidence type="ECO:0008006" key="3">
    <source>
        <dbReference type="Google" id="ProtNLM"/>
    </source>
</evidence>
<dbReference type="Pfam" id="PF03567">
    <property type="entry name" value="Sulfotransfer_2"/>
    <property type="match status" value="1"/>
</dbReference>
<reference evidence="1 2" key="1">
    <citation type="submission" date="2016-11" db="EMBL/GenBank/DDBJ databases">
        <authorList>
            <person name="Jaros S."/>
            <person name="Januszkiewicz K."/>
            <person name="Wedrychowicz H."/>
        </authorList>
    </citation>
    <scope>NUCLEOTIDE SEQUENCE [LARGE SCALE GENOMIC DNA]</scope>
    <source>
        <strain evidence="1 2">GAS242</strain>
    </source>
</reference>
<proteinExistence type="predicted"/>
<gene>
    <name evidence="1" type="ORF">SAMN05444169_8589</name>
</gene>
<protein>
    <recommendedName>
        <fullName evidence="3">Sulfotransferase family protein</fullName>
    </recommendedName>
</protein>
<evidence type="ECO:0000313" key="2">
    <source>
        <dbReference type="Proteomes" id="UP000190675"/>
    </source>
</evidence>
<dbReference type="GO" id="GO:0008146">
    <property type="term" value="F:sulfotransferase activity"/>
    <property type="evidence" value="ECO:0007669"/>
    <property type="project" value="InterPro"/>
</dbReference>
<evidence type="ECO:0000313" key="1">
    <source>
        <dbReference type="EMBL" id="SHH65340.1"/>
    </source>
</evidence>
<dbReference type="InterPro" id="IPR027417">
    <property type="entry name" value="P-loop_NTPase"/>
</dbReference>
<dbReference type="RefSeq" id="WP_079572019.1">
    <property type="nucleotide sequence ID" value="NZ_LT670818.1"/>
</dbReference>
<name>A0A1M5UR07_9BRAD</name>
<dbReference type="Proteomes" id="UP000190675">
    <property type="component" value="Chromosome I"/>
</dbReference>
<dbReference type="SUPFAM" id="SSF52540">
    <property type="entry name" value="P-loop containing nucleoside triphosphate hydrolases"/>
    <property type="match status" value="1"/>
</dbReference>
<dbReference type="Gene3D" id="3.40.50.300">
    <property type="entry name" value="P-loop containing nucleotide triphosphate hydrolases"/>
    <property type="match status" value="1"/>
</dbReference>